<dbReference type="AlphaFoldDB" id="A0A8S1WU28"/>
<name>A0A8S1WU28_PAROT</name>
<evidence type="ECO:0000313" key="2">
    <source>
        <dbReference type="EMBL" id="CAD8193288.1"/>
    </source>
</evidence>
<feature type="transmembrane region" description="Helical" evidence="1">
    <location>
        <begin position="119"/>
        <end position="140"/>
    </location>
</feature>
<comment type="caution">
    <text evidence="2">The sequence shown here is derived from an EMBL/GenBank/DDBJ whole genome shotgun (WGS) entry which is preliminary data.</text>
</comment>
<keyword evidence="1" id="KW-0812">Transmembrane</keyword>
<dbReference type="EMBL" id="CAJJDP010000104">
    <property type="protein sequence ID" value="CAD8193288.1"/>
    <property type="molecule type" value="Genomic_DNA"/>
</dbReference>
<dbReference type="OrthoDB" id="300355at2759"/>
<organism evidence="2 3">
    <name type="scientific">Paramecium octaurelia</name>
    <dbReference type="NCBI Taxonomy" id="43137"/>
    <lineage>
        <taxon>Eukaryota</taxon>
        <taxon>Sar</taxon>
        <taxon>Alveolata</taxon>
        <taxon>Ciliophora</taxon>
        <taxon>Intramacronucleata</taxon>
        <taxon>Oligohymenophorea</taxon>
        <taxon>Peniculida</taxon>
        <taxon>Parameciidae</taxon>
        <taxon>Paramecium</taxon>
    </lineage>
</organism>
<evidence type="ECO:0000256" key="1">
    <source>
        <dbReference type="SAM" id="Phobius"/>
    </source>
</evidence>
<feature type="transmembrane region" description="Helical" evidence="1">
    <location>
        <begin position="152"/>
        <end position="171"/>
    </location>
</feature>
<protein>
    <submittedName>
        <fullName evidence="2">Uncharacterized protein</fullName>
    </submittedName>
</protein>
<keyword evidence="1" id="KW-1133">Transmembrane helix</keyword>
<sequence length="304" mass="34981">MQSLCFLAIPQFHVLTSLFCFVYSILSVENQSEELASQFLSGLQLLVCVIVLGLVFVRPKHKVKKLYILCFVCLFVAISLYLMVENFRRENCLVLFIFEFLSIGMIFSLVVLPNKLIGIALQVQVYLIAICLDLMSFYVYYYMDQFNLNRSISILGSSVIEMITLILCIVCQLNPQKRLADEVHLIIGFYIFCELFVSCTFVAECVNQGVNIFLLGLTILKMSNILLDFILYSFVKLNYPENQIKPGRVDIENPPQKSELRSVATRETLSEDQNSLKQNTQEPIRIERKACPSIQWIQDLLKIY</sequence>
<accession>A0A8S1WU28</accession>
<keyword evidence="3" id="KW-1185">Reference proteome</keyword>
<feature type="transmembrane region" description="Helical" evidence="1">
    <location>
        <begin position="66"/>
        <end position="87"/>
    </location>
</feature>
<feature type="transmembrane region" description="Helical" evidence="1">
    <location>
        <begin position="209"/>
        <end position="235"/>
    </location>
</feature>
<evidence type="ECO:0000313" key="3">
    <source>
        <dbReference type="Proteomes" id="UP000683925"/>
    </source>
</evidence>
<keyword evidence="1" id="KW-0472">Membrane</keyword>
<feature type="transmembrane region" description="Helical" evidence="1">
    <location>
        <begin position="93"/>
        <end position="112"/>
    </location>
</feature>
<dbReference type="Proteomes" id="UP000683925">
    <property type="component" value="Unassembled WGS sequence"/>
</dbReference>
<gene>
    <name evidence="2" type="ORF">POCTA_138.1.T1040070</name>
</gene>
<feature type="transmembrane region" description="Helical" evidence="1">
    <location>
        <begin position="36"/>
        <end position="57"/>
    </location>
</feature>
<proteinExistence type="predicted"/>
<dbReference type="OMA" id="FRRENCL"/>
<reference evidence="2" key="1">
    <citation type="submission" date="2021-01" db="EMBL/GenBank/DDBJ databases">
        <authorList>
            <consortium name="Genoscope - CEA"/>
            <person name="William W."/>
        </authorList>
    </citation>
    <scope>NUCLEOTIDE SEQUENCE</scope>
</reference>
<feature type="transmembrane region" description="Helical" evidence="1">
    <location>
        <begin position="183"/>
        <end position="203"/>
    </location>
</feature>